<organism evidence="1">
    <name type="scientific">bioreactor metagenome</name>
    <dbReference type="NCBI Taxonomy" id="1076179"/>
    <lineage>
        <taxon>unclassified sequences</taxon>
        <taxon>metagenomes</taxon>
        <taxon>ecological metagenomes</taxon>
    </lineage>
</organism>
<evidence type="ECO:0000313" key="1">
    <source>
        <dbReference type="EMBL" id="MPN28015.1"/>
    </source>
</evidence>
<reference evidence="1" key="1">
    <citation type="submission" date="2019-08" db="EMBL/GenBank/DDBJ databases">
        <authorList>
            <person name="Kucharzyk K."/>
            <person name="Murdoch R.W."/>
            <person name="Higgins S."/>
            <person name="Loffler F."/>
        </authorList>
    </citation>
    <scope>NUCLEOTIDE SEQUENCE</scope>
</reference>
<comment type="caution">
    <text evidence="1">The sequence shown here is derived from an EMBL/GenBank/DDBJ whole genome shotgun (WGS) entry which is preliminary data.</text>
</comment>
<gene>
    <name evidence="1" type="ORF">SDC9_175449</name>
</gene>
<proteinExistence type="predicted"/>
<accession>A0A645GMR1</accession>
<dbReference type="AlphaFoldDB" id="A0A645GMR1"/>
<protein>
    <submittedName>
        <fullName evidence="1">Uncharacterized protein</fullName>
    </submittedName>
</protein>
<dbReference type="EMBL" id="VSSQ01078122">
    <property type="protein sequence ID" value="MPN28015.1"/>
    <property type="molecule type" value="Genomic_DNA"/>
</dbReference>
<name>A0A645GMR1_9ZZZZ</name>
<sequence length="141" mass="16053">MRFVKFEQEPQVSGIPDHQLVGSSDSAELHPFPAFFCDILHRRELSPPYFVEPASNPAAVPVVHDNILAISKETIFFVKKWKKNESRLEKLLLCIIVHVCRKHRGHTRNHGGFFSYFRSGGDRDSCLYLNCDGGGRVAERT</sequence>